<keyword evidence="2" id="KW-1133">Transmembrane helix</keyword>
<keyword evidence="2" id="KW-0812">Transmembrane</keyword>
<protein>
    <submittedName>
        <fullName evidence="3">Uncharacterized protein</fullName>
    </submittedName>
</protein>
<proteinExistence type="predicted"/>
<evidence type="ECO:0000313" key="3">
    <source>
        <dbReference type="EMBL" id="KAF6457198.1"/>
    </source>
</evidence>
<sequence>MARGRSGRGDRGGTSVMSRSPSRRSASGRGTDPQFMFLAVERLGFPHPKCSASRFVLGSLGWGCVGGKCLSVKTLSLMRINLKITWSDFSAKKLYRFSYVKRSKILLLAKCMLSVGWLIGILCSKPVIHPFASRHSLSLSLYLFFFKRRHPVIAGTAGWG</sequence>
<comment type="caution">
    <text evidence="3">The sequence shown here is derived from an EMBL/GenBank/DDBJ whole genome shotgun (WGS) entry which is preliminary data.</text>
</comment>
<evidence type="ECO:0000256" key="1">
    <source>
        <dbReference type="SAM" id="MobiDB-lite"/>
    </source>
</evidence>
<name>A0A7J8GBI9_ROUAE</name>
<evidence type="ECO:0000313" key="4">
    <source>
        <dbReference type="Proteomes" id="UP000593571"/>
    </source>
</evidence>
<organism evidence="3 4">
    <name type="scientific">Rousettus aegyptiacus</name>
    <name type="common">Egyptian fruit bat</name>
    <name type="synonym">Pteropus aegyptiacus</name>
    <dbReference type="NCBI Taxonomy" id="9407"/>
    <lineage>
        <taxon>Eukaryota</taxon>
        <taxon>Metazoa</taxon>
        <taxon>Chordata</taxon>
        <taxon>Craniata</taxon>
        <taxon>Vertebrata</taxon>
        <taxon>Euteleostomi</taxon>
        <taxon>Mammalia</taxon>
        <taxon>Eutheria</taxon>
        <taxon>Laurasiatheria</taxon>
        <taxon>Chiroptera</taxon>
        <taxon>Yinpterochiroptera</taxon>
        <taxon>Pteropodoidea</taxon>
        <taxon>Pteropodidae</taxon>
        <taxon>Rousettinae</taxon>
        <taxon>Rousettus</taxon>
    </lineage>
</organism>
<feature type="compositionally biased region" description="Low complexity" evidence="1">
    <location>
        <begin position="13"/>
        <end position="29"/>
    </location>
</feature>
<dbReference type="AlphaFoldDB" id="A0A7J8GBI9"/>
<accession>A0A7J8GBI9</accession>
<feature type="region of interest" description="Disordered" evidence="1">
    <location>
        <begin position="1"/>
        <end position="30"/>
    </location>
</feature>
<gene>
    <name evidence="3" type="ORF">HJG63_011731</name>
</gene>
<keyword evidence="2" id="KW-0472">Membrane</keyword>
<evidence type="ECO:0000256" key="2">
    <source>
        <dbReference type="SAM" id="Phobius"/>
    </source>
</evidence>
<keyword evidence="4" id="KW-1185">Reference proteome</keyword>
<dbReference type="Proteomes" id="UP000593571">
    <property type="component" value="Unassembled WGS sequence"/>
</dbReference>
<dbReference type="EMBL" id="JACASE010000006">
    <property type="protein sequence ID" value="KAF6457198.1"/>
    <property type="molecule type" value="Genomic_DNA"/>
</dbReference>
<feature type="transmembrane region" description="Helical" evidence="2">
    <location>
        <begin position="105"/>
        <end position="122"/>
    </location>
</feature>
<reference evidence="3 4" key="1">
    <citation type="journal article" date="2020" name="Nature">
        <title>Six reference-quality genomes reveal evolution of bat adaptations.</title>
        <authorList>
            <person name="Jebb D."/>
            <person name="Huang Z."/>
            <person name="Pippel M."/>
            <person name="Hughes G.M."/>
            <person name="Lavrichenko K."/>
            <person name="Devanna P."/>
            <person name="Winkler S."/>
            <person name="Jermiin L.S."/>
            <person name="Skirmuntt E.C."/>
            <person name="Katzourakis A."/>
            <person name="Burkitt-Gray L."/>
            <person name="Ray D.A."/>
            <person name="Sullivan K.A.M."/>
            <person name="Roscito J.G."/>
            <person name="Kirilenko B.M."/>
            <person name="Davalos L.M."/>
            <person name="Corthals A.P."/>
            <person name="Power M.L."/>
            <person name="Jones G."/>
            <person name="Ransome R.D."/>
            <person name="Dechmann D.K.N."/>
            <person name="Locatelli A.G."/>
            <person name="Puechmaille S.J."/>
            <person name="Fedrigo O."/>
            <person name="Jarvis E.D."/>
            <person name="Hiller M."/>
            <person name="Vernes S.C."/>
            <person name="Myers E.W."/>
            <person name="Teeling E.C."/>
        </authorList>
    </citation>
    <scope>NUCLEOTIDE SEQUENCE [LARGE SCALE GENOMIC DNA]</scope>
    <source>
        <strain evidence="3">MRouAeg1</strain>
        <tissue evidence="3">Muscle</tissue>
    </source>
</reference>